<organism evidence="1">
    <name type="scientific">uncultured Thermomicrobiales bacterium</name>
    <dbReference type="NCBI Taxonomy" id="1645740"/>
    <lineage>
        <taxon>Bacteria</taxon>
        <taxon>Pseudomonadati</taxon>
        <taxon>Thermomicrobiota</taxon>
        <taxon>Thermomicrobia</taxon>
        <taxon>Thermomicrobiales</taxon>
        <taxon>environmental samples</taxon>
    </lineage>
</organism>
<name>A0A6J4V5P4_9BACT</name>
<protein>
    <submittedName>
        <fullName evidence="1">Uncharacterized protein</fullName>
    </submittedName>
</protein>
<dbReference type="AlphaFoldDB" id="A0A6J4V5P4"/>
<gene>
    <name evidence="1" type="ORF">AVDCRST_MAG87-2260</name>
</gene>
<accession>A0A6J4V5P4</accession>
<dbReference type="EMBL" id="CADCWJ010000506">
    <property type="protein sequence ID" value="CAA9569331.1"/>
    <property type="molecule type" value="Genomic_DNA"/>
</dbReference>
<reference evidence="1" key="1">
    <citation type="submission" date="2020-02" db="EMBL/GenBank/DDBJ databases">
        <authorList>
            <person name="Meier V. D."/>
        </authorList>
    </citation>
    <scope>NUCLEOTIDE SEQUENCE</scope>
    <source>
        <strain evidence="1">AVDCRST_MAG87</strain>
    </source>
</reference>
<evidence type="ECO:0000313" key="1">
    <source>
        <dbReference type="EMBL" id="CAA9569331.1"/>
    </source>
</evidence>
<proteinExistence type="predicted"/>
<sequence length="40" mass="4415">MRSRSRRGVQADLTLVNAIATLANAAGNATWMATRIRRDE</sequence>